<dbReference type="Proteomes" id="UP001528823">
    <property type="component" value="Unassembled WGS sequence"/>
</dbReference>
<dbReference type="EMBL" id="JAPMOU010000043">
    <property type="protein sequence ID" value="MDE1464826.1"/>
    <property type="molecule type" value="Genomic_DNA"/>
</dbReference>
<dbReference type="InterPro" id="IPR036107">
    <property type="entry name" value="CsrA_sf"/>
</dbReference>
<sequence length="111" mass="12456">MLTVTRRVGESLKIGDYRVILRARTVGGVTLTTLHKGHISIKDIEFGHPFKLNHEITVYPYPSNREGLSKSTGQAKISISAPKHIKILRDEVETGFCRNSKTNRTFFGVMS</sequence>
<dbReference type="RefSeq" id="WP_274691135.1">
    <property type="nucleotide sequence ID" value="NZ_JAPMOU010000043.1"/>
</dbReference>
<proteinExistence type="predicted"/>
<organism evidence="1 2">
    <name type="scientific">Spartinivicinus poritis</name>
    <dbReference type="NCBI Taxonomy" id="2994640"/>
    <lineage>
        <taxon>Bacteria</taxon>
        <taxon>Pseudomonadati</taxon>
        <taxon>Pseudomonadota</taxon>
        <taxon>Gammaproteobacteria</taxon>
        <taxon>Oceanospirillales</taxon>
        <taxon>Zooshikellaceae</taxon>
        <taxon>Spartinivicinus</taxon>
    </lineage>
</organism>
<comment type="caution">
    <text evidence="1">The sequence shown here is derived from an EMBL/GenBank/DDBJ whole genome shotgun (WGS) entry which is preliminary data.</text>
</comment>
<accession>A0ABT5UEN0</accession>
<evidence type="ECO:0000313" key="1">
    <source>
        <dbReference type="EMBL" id="MDE1464826.1"/>
    </source>
</evidence>
<protein>
    <submittedName>
        <fullName evidence="1">Carbon storage regulator</fullName>
    </submittedName>
</protein>
<keyword evidence="2" id="KW-1185">Reference proteome</keyword>
<reference evidence="1 2" key="1">
    <citation type="submission" date="2022-11" db="EMBL/GenBank/DDBJ databases">
        <title>Spartinivicinus poritis sp. nov., isolated from scleractinian coral Porites lutea.</title>
        <authorList>
            <person name="Zhang G."/>
            <person name="Cai L."/>
            <person name="Wei Q."/>
        </authorList>
    </citation>
    <scope>NUCLEOTIDE SEQUENCE [LARGE SCALE GENOMIC DNA]</scope>
    <source>
        <strain evidence="1 2">A2-2</strain>
    </source>
</reference>
<gene>
    <name evidence="1" type="ORF">ORQ98_22960</name>
</gene>
<dbReference type="Gene3D" id="2.60.40.4380">
    <property type="entry name" value="Translational regulator CsrA"/>
    <property type="match status" value="1"/>
</dbReference>
<name>A0ABT5UEN0_9GAMM</name>
<evidence type="ECO:0000313" key="2">
    <source>
        <dbReference type="Proteomes" id="UP001528823"/>
    </source>
</evidence>